<dbReference type="GO" id="GO:0004672">
    <property type="term" value="F:protein kinase activity"/>
    <property type="evidence" value="ECO:0007669"/>
    <property type="project" value="InterPro"/>
</dbReference>
<dbReference type="InterPro" id="IPR000719">
    <property type="entry name" value="Prot_kinase_dom"/>
</dbReference>
<organism evidence="3 4">
    <name type="scientific">Jimgerdemannia flammicorona</name>
    <dbReference type="NCBI Taxonomy" id="994334"/>
    <lineage>
        <taxon>Eukaryota</taxon>
        <taxon>Fungi</taxon>
        <taxon>Fungi incertae sedis</taxon>
        <taxon>Mucoromycota</taxon>
        <taxon>Mucoromycotina</taxon>
        <taxon>Endogonomycetes</taxon>
        <taxon>Endogonales</taxon>
        <taxon>Endogonaceae</taxon>
        <taxon>Jimgerdemannia</taxon>
    </lineage>
</organism>
<dbReference type="InterPro" id="IPR011009">
    <property type="entry name" value="Kinase-like_dom_sf"/>
</dbReference>
<feature type="compositionally biased region" description="Gly residues" evidence="1">
    <location>
        <begin position="209"/>
        <end position="226"/>
    </location>
</feature>
<dbReference type="GO" id="GO:0005524">
    <property type="term" value="F:ATP binding"/>
    <property type="evidence" value="ECO:0007669"/>
    <property type="project" value="InterPro"/>
</dbReference>
<proteinExistence type="predicted"/>
<sequence>MKELGREMMAELVLNVVLSNAHDSWFGIMPVYGLSRHPKTQQYLMVMAYAGHGTLEHRSLDPPTNWYDVSLIARSLACSLSDLHASDISHNDLHPGNVAFTLDHVALLINVGLSQDVRDSNVSAGAYGRNPEVFEGHEQTQRSDVYCYATMLWQLITGVPPSGVASVAVRTRAGGMREEMIPGAPEWLRWTLEECWNADPEARPDRGGCDAGGRSGRGLVGGHEAR</sequence>
<dbReference type="Gene3D" id="1.10.510.10">
    <property type="entry name" value="Transferase(Phosphotransferase) domain 1"/>
    <property type="match status" value="1"/>
</dbReference>
<dbReference type="GO" id="GO:0007165">
    <property type="term" value="P:signal transduction"/>
    <property type="evidence" value="ECO:0007669"/>
    <property type="project" value="TreeGrafter"/>
</dbReference>
<evidence type="ECO:0000313" key="4">
    <source>
        <dbReference type="Proteomes" id="UP000274822"/>
    </source>
</evidence>
<feature type="domain" description="Protein kinase" evidence="2">
    <location>
        <begin position="1"/>
        <end position="226"/>
    </location>
</feature>
<dbReference type="InterPro" id="IPR050167">
    <property type="entry name" value="Ser_Thr_protein_kinase"/>
</dbReference>
<keyword evidence="3" id="KW-0418">Kinase</keyword>
<dbReference type="Pfam" id="PF07714">
    <property type="entry name" value="PK_Tyr_Ser-Thr"/>
    <property type="match status" value="1"/>
</dbReference>
<feature type="region of interest" description="Disordered" evidence="1">
    <location>
        <begin position="202"/>
        <end position="226"/>
    </location>
</feature>
<evidence type="ECO:0000256" key="1">
    <source>
        <dbReference type="SAM" id="MobiDB-lite"/>
    </source>
</evidence>
<dbReference type="SMART" id="SM00220">
    <property type="entry name" value="S_TKc"/>
    <property type="match status" value="1"/>
</dbReference>
<protein>
    <submittedName>
        <fullName evidence="3">Kinase-like domain-containing protein</fullName>
    </submittedName>
</protein>
<dbReference type="AlphaFoldDB" id="A0A433Q2K5"/>
<evidence type="ECO:0000259" key="2">
    <source>
        <dbReference type="PROSITE" id="PS50011"/>
    </source>
</evidence>
<keyword evidence="3" id="KW-0808">Transferase</keyword>
<dbReference type="PANTHER" id="PTHR23257">
    <property type="entry name" value="SERINE-THREONINE PROTEIN KINASE"/>
    <property type="match status" value="1"/>
</dbReference>
<dbReference type="EMBL" id="RBNJ01017710">
    <property type="protein sequence ID" value="RUS24006.1"/>
    <property type="molecule type" value="Genomic_DNA"/>
</dbReference>
<dbReference type="GO" id="GO:0005737">
    <property type="term" value="C:cytoplasm"/>
    <property type="evidence" value="ECO:0007669"/>
    <property type="project" value="TreeGrafter"/>
</dbReference>
<dbReference type="PANTHER" id="PTHR23257:SF963">
    <property type="entry name" value="AT08303P"/>
    <property type="match status" value="1"/>
</dbReference>
<accession>A0A433Q2K5</accession>
<dbReference type="Proteomes" id="UP000274822">
    <property type="component" value="Unassembled WGS sequence"/>
</dbReference>
<reference evidence="3 4" key="1">
    <citation type="journal article" date="2018" name="New Phytol.">
        <title>Phylogenomics of Endogonaceae and evolution of mycorrhizas within Mucoromycota.</title>
        <authorList>
            <person name="Chang Y."/>
            <person name="Desiro A."/>
            <person name="Na H."/>
            <person name="Sandor L."/>
            <person name="Lipzen A."/>
            <person name="Clum A."/>
            <person name="Barry K."/>
            <person name="Grigoriev I.V."/>
            <person name="Martin F.M."/>
            <person name="Stajich J.E."/>
            <person name="Smith M.E."/>
            <person name="Bonito G."/>
            <person name="Spatafora J.W."/>
        </authorList>
    </citation>
    <scope>NUCLEOTIDE SEQUENCE [LARGE SCALE GENOMIC DNA]</scope>
    <source>
        <strain evidence="3 4">AD002</strain>
    </source>
</reference>
<dbReference type="SUPFAM" id="SSF56112">
    <property type="entry name" value="Protein kinase-like (PK-like)"/>
    <property type="match status" value="1"/>
</dbReference>
<gene>
    <name evidence="3" type="ORF">BC938DRAFT_474282</name>
</gene>
<dbReference type="PROSITE" id="PS50011">
    <property type="entry name" value="PROTEIN_KINASE_DOM"/>
    <property type="match status" value="1"/>
</dbReference>
<comment type="caution">
    <text evidence="3">The sequence shown here is derived from an EMBL/GenBank/DDBJ whole genome shotgun (WGS) entry which is preliminary data.</text>
</comment>
<name>A0A433Q2K5_9FUNG</name>
<dbReference type="InterPro" id="IPR001245">
    <property type="entry name" value="Ser-Thr/Tyr_kinase_cat_dom"/>
</dbReference>
<evidence type="ECO:0000313" key="3">
    <source>
        <dbReference type="EMBL" id="RUS24006.1"/>
    </source>
</evidence>
<keyword evidence="4" id="KW-1185">Reference proteome</keyword>